<keyword evidence="2" id="KW-1185">Reference proteome</keyword>
<accession>A0A9D4J9R6</accession>
<protein>
    <submittedName>
        <fullName evidence="1">Uncharacterized protein</fullName>
    </submittedName>
</protein>
<evidence type="ECO:0000313" key="2">
    <source>
        <dbReference type="Proteomes" id="UP000828390"/>
    </source>
</evidence>
<name>A0A9D4J9R6_DREPO</name>
<evidence type="ECO:0000313" key="1">
    <source>
        <dbReference type="EMBL" id="KAH3801499.1"/>
    </source>
</evidence>
<reference evidence="1" key="2">
    <citation type="submission" date="2020-11" db="EMBL/GenBank/DDBJ databases">
        <authorList>
            <person name="McCartney M.A."/>
            <person name="Auch B."/>
            <person name="Kono T."/>
            <person name="Mallez S."/>
            <person name="Becker A."/>
            <person name="Gohl D.M."/>
            <person name="Silverstein K.A.T."/>
            <person name="Koren S."/>
            <person name="Bechman K.B."/>
            <person name="Herman A."/>
            <person name="Abrahante J.E."/>
            <person name="Garbe J."/>
        </authorList>
    </citation>
    <scope>NUCLEOTIDE SEQUENCE</scope>
    <source>
        <strain evidence="1">Duluth1</strain>
        <tissue evidence="1">Whole animal</tissue>
    </source>
</reference>
<dbReference type="AlphaFoldDB" id="A0A9D4J9R6"/>
<proteinExistence type="predicted"/>
<sequence length="63" mass="6652">MRPLYSEAEEGAAEVVEMVARVEKEEKGDCLASTGRMDNKAVQQVAEVVARAVGVGFLGGVGR</sequence>
<comment type="caution">
    <text evidence="1">The sequence shown here is derived from an EMBL/GenBank/DDBJ whole genome shotgun (WGS) entry which is preliminary data.</text>
</comment>
<reference evidence="1" key="1">
    <citation type="journal article" date="2019" name="bioRxiv">
        <title>The Genome of the Zebra Mussel, Dreissena polymorpha: A Resource for Invasive Species Research.</title>
        <authorList>
            <person name="McCartney M.A."/>
            <person name="Auch B."/>
            <person name="Kono T."/>
            <person name="Mallez S."/>
            <person name="Zhang Y."/>
            <person name="Obille A."/>
            <person name="Becker A."/>
            <person name="Abrahante J.E."/>
            <person name="Garbe J."/>
            <person name="Badalamenti J.P."/>
            <person name="Herman A."/>
            <person name="Mangelson H."/>
            <person name="Liachko I."/>
            <person name="Sullivan S."/>
            <person name="Sone E.D."/>
            <person name="Koren S."/>
            <person name="Silverstein K.A.T."/>
            <person name="Beckman K.B."/>
            <person name="Gohl D.M."/>
        </authorList>
    </citation>
    <scope>NUCLEOTIDE SEQUENCE</scope>
    <source>
        <strain evidence="1">Duluth1</strain>
        <tissue evidence="1">Whole animal</tissue>
    </source>
</reference>
<gene>
    <name evidence="1" type="ORF">DPMN_155151</name>
</gene>
<dbReference type="Proteomes" id="UP000828390">
    <property type="component" value="Unassembled WGS sequence"/>
</dbReference>
<dbReference type="EMBL" id="JAIWYP010000007">
    <property type="protein sequence ID" value="KAH3801499.1"/>
    <property type="molecule type" value="Genomic_DNA"/>
</dbReference>
<organism evidence="1 2">
    <name type="scientific">Dreissena polymorpha</name>
    <name type="common">Zebra mussel</name>
    <name type="synonym">Mytilus polymorpha</name>
    <dbReference type="NCBI Taxonomy" id="45954"/>
    <lineage>
        <taxon>Eukaryota</taxon>
        <taxon>Metazoa</taxon>
        <taxon>Spiralia</taxon>
        <taxon>Lophotrochozoa</taxon>
        <taxon>Mollusca</taxon>
        <taxon>Bivalvia</taxon>
        <taxon>Autobranchia</taxon>
        <taxon>Heteroconchia</taxon>
        <taxon>Euheterodonta</taxon>
        <taxon>Imparidentia</taxon>
        <taxon>Neoheterodontei</taxon>
        <taxon>Myida</taxon>
        <taxon>Dreissenoidea</taxon>
        <taxon>Dreissenidae</taxon>
        <taxon>Dreissena</taxon>
    </lineage>
</organism>